<dbReference type="EMBL" id="JAMBOL010000014">
    <property type="protein sequence ID" value="MCM3715402.1"/>
    <property type="molecule type" value="Genomic_DNA"/>
</dbReference>
<evidence type="ECO:0000313" key="2">
    <source>
        <dbReference type="EMBL" id="MCM3715402.1"/>
    </source>
</evidence>
<dbReference type="AlphaFoldDB" id="A0A9X2IQE3"/>
<gene>
    <name evidence="2" type="ORF">M3202_15120</name>
</gene>
<accession>A0A9X2IQE3</accession>
<dbReference type="Proteomes" id="UP001139179">
    <property type="component" value="Unassembled WGS sequence"/>
</dbReference>
<proteinExistence type="predicted"/>
<evidence type="ECO:0000256" key="1">
    <source>
        <dbReference type="PROSITE-ProRule" id="PRU00339"/>
    </source>
</evidence>
<dbReference type="PROSITE" id="PS50005">
    <property type="entry name" value="TPR"/>
    <property type="match status" value="1"/>
</dbReference>
<dbReference type="InterPro" id="IPR011990">
    <property type="entry name" value="TPR-like_helical_dom_sf"/>
</dbReference>
<name>A0A9X2IQE3_9BACI</name>
<evidence type="ECO:0008006" key="4">
    <source>
        <dbReference type="Google" id="ProtNLM"/>
    </source>
</evidence>
<keyword evidence="1" id="KW-0802">TPR repeat</keyword>
<comment type="caution">
    <text evidence="2">The sequence shown here is derived from an EMBL/GenBank/DDBJ whole genome shotgun (WGS) entry which is preliminary data.</text>
</comment>
<evidence type="ECO:0000313" key="3">
    <source>
        <dbReference type="Proteomes" id="UP001139179"/>
    </source>
</evidence>
<reference evidence="2" key="1">
    <citation type="submission" date="2022-05" db="EMBL/GenBank/DDBJ databases">
        <title>Comparative Genomics of Spacecraft Associated Microbes.</title>
        <authorList>
            <person name="Tran M.T."/>
            <person name="Wright A."/>
            <person name="Seuylemezian A."/>
            <person name="Eisen J."/>
            <person name="Coil D."/>
        </authorList>
    </citation>
    <scope>NUCLEOTIDE SEQUENCE</scope>
    <source>
        <strain evidence="2">214.1.1</strain>
    </source>
</reference>
<dbReference type="InterPro" id="IPR019734">
    <property type="entry name" value="TPR_rpt"/>
</dbReference>
<dbReference type="Gene3D" id="1.25.40.10">
    <property type="entry name" value="Tetratricopeptide repeat domain"/>
    <property type="match status" value="1"/>
</dbReference>
<feature type="repeat" description="TPR" evidence="1">
    <location>
        <begin position="398"/>
        <end position="431"/>
    </location>
</feature>
<keyword evidence="3" id="KW-1185">Reference proteome</keyword>
<sequence>MNTSYVWTLIINKQSKKIEPDKITVFQQCTLVECVEKTSAERYLLYFYHNQFLTALPQPTAEPGTFLDLAERRGLHVEQAAPFFSLLADPSETLHADGLPQLLPRLKRSLPPEETALIFSYFDHALTPKELENSLKDLFFSYRRNGQLNNAFRLATLLRLRGYKQDWLHATIIHPDYTKAAELYQAPLTSLLDTDPLYVEQKAFIRYIKKQDDNLLTALYKKQKNTLNLLVLQTDSYKQNPSEASLATLITAYQSSFNAQDCLHCLLALTESVPAESGLHAHVFHFLTEQNEYDKAIELLLTHSFLLSKQELMQLPDMWCQLTAVPDNLLSKKVSKRLFKLLRGHPAVLERIIQLSLPVLLQRYQLKELHDWLKNAKHATLQPLEQRLAQVLRLEEEADNQLELGRFYFEFEQYEKAIDCFSWDMELRPDESAPLEWLVKTYQKLGKHEEAAAYQQLLGQLKA</sequence>
<dbReference type="RefSeq" id="WP_251224154.1">
    <property type="nucleotide sequence ID" value="NZ_JAMBOL010000014.1"/>
</dbReference>
<organism evidence="2 3">
    <name type="scientific">Halalkalibacter oceani</name>
    <dbReference type="NCBI Taxonomy" id="1653776"/>
    <lineage>
        <taxon>Bacteria</taxon>
        <taxon>Bacillati</taxon>
        <taxon>Bacillota</taxon>
        <taxon>Bacilli</taxon>
        <taxon>Bacillales</taxon>
        <taxon>Bacillaceae</taxon>
        <taxon>Halalkalibacter</taxon>
    </lineage>
</organism>
<protein>
    <recommendedName>
        <fullName evidence="4">Tetratricopeptide repeat protein</fullName>
    </recommendedName>
</protein>
<dbReference type="SUPFAM" id="SSF48452">
    <property type="entry name" value="TPR-like"/>
    <property type="match status" value="1"/>
</dbReference>